<feature type="binding site" evidence="1">
    <location>
        <position position="72"/>
    </location>
    <ligand>
        <name>ATP</name>
        <dbReference type="ChEBI" id="CHEBI:30616"/>
    </ligand>
</feature>
<keyword evidence="1" id="KW-0067">ATP-binding</keyword>
<proteinExistence type="predicted"/>
<evidence type="ECO:0000256" key="1">
    <source>
        <dbReference type="PROSITE-ProRule" id="PRU10141"/>
    </source>
</evidence>
<protein>
    <recommendedName>
        <fullName evidence="4">Protein kinase domain-containing protein</fullName>
    </recommendedName>
</protein>
<dbReference type="Gene3D" id="3.30.200.20">
    <property type="entry name" value="Phosphorylase Kinase, domain 1"/>
    <property type="match status" value="1"/>
</dbReference>
<dbReference type="InterPro" id="IPR011009">
    <property type="entry name" value="Kinase-like_dom_sf"/>
</dbReference>
<gene>
    <name evidence="2" type="ORF">Cfor_06184</name>
</gene>
<name>A0A6L2Q3Y6_COPFO</name>
<dbReference type="AlphaFoldDB" id="A0A6L2Q3Y6"/>
<dbReference type="Proteomes" id="UP000502823">
    <property type="component" value="Unassembled WGS sequence"/>
</dbReference>
<keyword evidence="3" id="KW-1185">Reference proteome</keyword>
<organism evidence="2 3">
    <name type="scientific">Coptotermes formosanus</name>
    <name type="common">Formosan subterranean termite</name>
    <dbReference type="NCBI Taxonomy" id="36987"/>
    <lineage>
        <taxon>Eukaryota</taxon>
        <taxon>Metazoa</taxon>
        <taxon>Ecdysozoa</taxon>
        <taxon>Arthropoda</taxon>
        <taxon>Hexapoda</taxon>
        <taxon>Insecta</taxon>
        <taxon>Pterygota</taxon>
        <taxon>Neoptera</taxon>
        <taxon>Polyneoptera</taxon>
        <taxon>Dictyoptera</taxon>
        <taxon>Blattodea</taxon>
        <taxon>Blattoidea</taxon>
        <taxon>Termitoidae</taxon>
        <taxon>Rhinotermitidae</taxon>
        <taxon>Coptotermes</taxon>
    </lineage>
</organism>
<dbReference type="InterPro" id="IPR017441">
    <property type="entry name" value="Protein_kinase_ATP_BS"/>
</dbReference>
<dbReference type="SUPFAM" id="SSF56112">
    <property type="entry name" value="Protein kinase-like (PK-like)"/>
    <property type="match status" value="1"/>
</dbReference>
<dbReference type="InParanoid" id="A0A6L2Q3Y6"/>
<accession>A0A6L2Q3Y6</accession>
<dbReference type="EMBL" id="BLKM01006251">
    <property type="protein sequence ID" value="GFG36567.1"/>
    <property type="molecule type" value="Genomic_DNA"/>
</dbReference>
<dbReference type="PROSITE" id="PS00107">
    <property type="entry name" value="PROTEIN_KINASE_ATP"/>
    <property type="match status" value="1"/>
</dbReference>
<evidence type="ECO:0008006" key="4">
    <source>
        <dbReference type="Google" id="ProtNLM"/>
    </source>
</evidence>
<comment type="caution">
    <text evidence="2">The sequence shown here is derived from an EMBL/GenBank/DDBJ whole genome shotgun (WGS) entry which is preliminary data.</text>
</comment>
<keyword evidence="1" id="KW-0547">Nucleotide-binding</keyword>
<dbReference type="OrthoDB" id="546826at2759"/>
<evidence type="ECO:0000313" key="2">
    <source>
        <dbReference type="EMBL" id="GFG36567.1"/>
    </source>
</evidence>
<reference evidence="3" key="1">
    <citation type="submission" date="2020-01" db="EMBL/GenBank/DDBJ databases">
        <title>Draft genome sequence of the Termite Coptotermes fromosanus.</title>
        <authorList>
            <person name="Itakura S."/>
            <person name="Yosikawa Y."/>
            <person name="Umezawa K."/>
        </authorList>
    </citation>
    <scope>NUCLEOTIDE SEQUENCE [LARGE SCALE GENOMIC DNA]</scope>
</reference>
<evidence type="ECO:0000313" key="3">
    <source>
        <dbReference type="Proteomes" id="UP000502823"/>
    </source>
</evidence>
<dbReference type="GO" id="GO:0005524">
    <property type="term" value="F:ATP binding"/>
    <property type="evidence" value="ECO:0007669"/>
    <property type="project" value="UniProtKB-UniRule"/>
</dbReference>
<sequence length="233" mass="26000">MLSKKSWATVCQIPSVGREISSSVEFEPYFDAKWQIPSKNLLLGRVLGEGFFGVVRKGVLQKGGELRDVAVKMLRGAGHNYCSYCLQNHKCKNMAKSTGRTSAGCKCSNKEKLSEQVKNSELQWMENTGKCCILFQSGSMDLLLLGVDELSQQTEQLSPADLLSFARQSAKGMASKSFGQKYSARMYVLVYNKKGQLLTLETHKKSVGMFKTTDFTYRLEEGTSYTLNHVSNK</sequence>